<dbReference type="GO" id="GO:0055085">
    <property type="term" value="P:transmembrane transport"/>
    <property type="evidence" value="ECO:0007669"/>
    <property type="project" value="InterPro"/>
</dbReference>
<dbReference type="PROSITE" id="PS51257">
    <property type="entry name" value="PROKAR_LIPOPROTEIN"/>
    <property type="match status" value="1"/>
</dbReference>
<protein>
    <recommendedName>
        <fullName evidence="5">TRAP transporter substrate-binding protein DctP</fullName>
    </recommendedName>
</protein>
<name>A0A345XPV8_9ACTN</name>
<evidence type="ECO:0008006" key="5">
    <source>
        <dbReference type="Google" id="ProtNLM"/>
    </source>
</evidence>
<dbReference type="InterPro" id="IPR018389">
    <property type="entry name" value="DctP_fam"/>
</dbReference>
<keyword evidence="4" id="KW-1185">Reference proteome</keyword>
<evidence type="ECO:0000256" key="1">
    <source>
        <dbReference type="ARBA" id="ARBA00022729"/>
    </source>
</evidence>
<dbReference type="PANTHER" id="PTHR33376:SF15">
    <property type="entry name" value="BLL6794 PROTEIN"/>
    <property type="match status" value="1"/>
</dbReference>
<dbReference type="InterPro" id="IPR038404">
    <property type="entry name" value="TRAP_DctP_sf"/>
</dbReference>
<organism evidence="3 4">
    <name type="scientific">Streptomyces armeniacus</name>
    <dbReference type="NCBI Taxonomy" id="83291"/>
    <lineage>
        <taxon>Bacteria</taxon>
        <taxon>Bacillati</taxon>
        <taxon>Actinomycetota</taxon>
        <taxon>Actinomycetes</taxon>
        <taxon>Kitasatosporales</taxon>
        <taxon>Streptomycetaceae</taxon>
        <taxon>Streptomyces</taxon>
    </lineage>
</organism>
<gene>
    <name evidence="3" type="ORF">DVA86_14435</name>
</gene>
<keyword evidence="1 2" id="KW-0732">Signal</keyword>
<dbReference type="KEGG" id="sarm:DVA86_14435"/>
<dbReference type="PANTHER" id="PTHR33376">
    <property type="match status" value="1"/>
</dbReference>
<dbReference type="EMBL" id="CP031320">
    <property type="protein sequence ID" value="AXK33674.1"/>
    <property type="molecule type" value="Genomic_DNA"/>
</dbReference>
<feature type="signal peptide" evidence="2">
    <location>
        <begin position="1"/>
        <end position="29"/>
    </location>
</feature>
<reference evidence="3 4" key="1">
    <citation type="submission" date="2018-07" db="EMBL/GenBank/DDBJ databases">
        <title>Draft genome of the type strain Streptomyces armeniacus ATCC 15676.</title>
        <authorList>
            <person name="Labana P."/>
            <person name="Gosse J.T."/>
            <person name="Boddy C.N."/>
        </authorList>
    </citation>
    <scope>NUCLEOTIDE SEQUENCE [LARGE SCALE GENOMIC DNA]</scope>
    <source>
        <strain evidence="3 4">ATCC 15676</strain>
    </source>
</reference>
<dbReference type="Pfam" id="PF03480">
    <property type="entry name" value="DctP"/>
    <property type="match status" value="1"/>
</dbReference>
<feature type="chain" id="PRO_5016666199" description="TRAP transporter substrate-binding protein DctP" evidence="2">
    <location>
        <begin position="30"/>
        <end position="357"/>
    </location>
</feature>
<evidence type="ECO:0000313" key="4">
    <source>
        <dbReference type="Proteomes" id="UP000254425"/>
    </source>
</evidence>
<evidence type="ECO:0000256" key="2">
    <source>
        <dbReference type="SAM" id="SignalP"/>
    </source>
</evidence>
<accession>A0A345XPV8</accession>
<sequence>MPARGEGSRMQPVRRIRSLAAAVCCLVLAACGTTGTEPGDDLAVADLYPPAHSISQAGIQPFMKEVEKGSEGRVGFDYRSSEQLVSAEDNHWAVKSGAASLGNILYMDSQLPLLYVPQLPGLFEDRDVVGASKAFWEYVRTNRQLQATFKEWNMRPLFCFTTTNYQLQFSDRSVDSLDKVKGKQIRAAGSILPHSIEATGAVSTDLNASEAYDAFNRGVVDGLSLSVTSMRDYSFYELIKSAVIGVDLGGFPVCYGMNLDHWKSLGPEDRKVLEKAGDRAVETSARRLHGQVESEIKQWRRDGIDVHTAGRDPELEKNLAAVEGDWVDQLVGDGMERKTVEGAVAQWKRLLAKHTGK</sequence>
<dbReference type="Gene3D" id="3.40.190.170">
    <property type="entry name" value="Bacterial extracellular solute-binding protein, family 7"/>
    <property type="match status" value="1"/>
</dbReference>
<evidence type="ECO:0000313" key="3">
    <source>
        <dbReference type="EMBL" id="AXK33674.1"/>
    </source>
</evidence>
<proteinExistence type="predicted"/>
<dbReference type="Proteomes" id="UP000254425">
    <property type="component" value="Chromosome"/>
</dbReference>
<dbReference type="AlphaFoldDB" id="A0A345XPV8"/>